<accession>A0AC34FMX0</accession>
<reference evidence="2" key="1">
    <citation type="submission" date="2022-11" db="UniProtKB">
        <authorList>
            <consortium name="WormBaseParasite"/>
        </authorList>
    </citation>
    <scope>IDENTIFICATION</scope>
</reference>
<organism evidence="1 2">
    <name type="scientific">Panagrolaimus sp. ES5</name>
    <dbReference type="NCBI Taxonomy" id="591445"/>
    <lineage>
        <taxon>Eukaryota</taxon>
        <taxon>Metazoa</taxon>
        <taxon>Ecdysozoa</taxon>
        <taxon>Nematoda</taxon>
        <taxon>Chromadorea</taxon>
        <taxon>Rhabditida</taxon>
        <taxon>Tylenchina</taxon>
        <taxon>Panagrolaimomorpha</taxon>
        <taxon>Panagrolaimoidea</taxon>
        <taxon>Panagrolaimidae</taxon>
        <taxon>Panagrolaimus</taxon>
    </lineage>
</organism>
<evidence type="ECO:0000313" key="2">
    <source>
        <dbReference type="WBParaSite" id="ES5_v2.g18406.t1"/>
    </source>
</evidence>
<dbReference type="WBParaSite" id="ES5_v2.g18406.t1">
    <property type="protein sequence ID" value="ES5_v2.g18406.t1"/>
    <property type="gene ID" value="ES5_v2.g18406"/>
</dbReference>
<proteinExistence type="predicted"/>
<evidence type="ECO:0000313" key="1">
    <source>
        <dbReference type="Proteomes" id="UP000887579"/>
    </source>
</evidence>
<sequence>MSRGTRHLQHSFLLVKGIGQTQRRVEAKKCTLGIINNNRVVSIDAYGWKDFMSKVKRIPIETVTDIKTASTLPPPVLDKVSLLIGQDKALNFLLNSNLTELPSGHKLIDIGIGKFVCGQGQLKELKKTVKTFATVLQHLENRHDQDLTEKIDLQNAIESLPFTDDPKDNDSEIARALLQNNIVIDPETGRMKVPLLFKEGVEDLPSNLGLSTATLFSNSRSLNDYLFPGPSTVPDMASVLLRFRIGKIAISSDIEKAFLQISLEEKHRDYVRILWLKDFTKPPTRDNIMIYRYARVPFGVNCSPYLLGGSIAYHLSQVGTLIAEEIQRNIYVDNCLVFAQNVEEAISKYREIRQIFSDVKMNIREFISNSAEFNEFLEQQTGEKLPEDTKILGICWHITDDTLKIRLPDPDFLSTNTKRKCLKVLASVPDVFGLLLPIILMAKLFFQKLWKSNISWDDNIDTTDWAFATQGWKNFEYCFPRQMIQSLETNKELHIFCDASAEASAAVAYVKEYTEGQPSTTLIFAKNRIKPLNTEKNGKSSLTIPRMELIGLLIAVRMGYFLKKSLDMTFLSINIWTDSKICLQWLKNPPAKDIFVKNRIFETLEKGELYKYRHIRGIENPADVASRGCTPDQLLKHSLWWHGPPLLQHPASDYPSVTDLTSERREKPIFTLAATADTSQSIVDVSKFNSFQKLVSTMFYVFTYITLLKMKIGTVLQHPFTLFQHAQKTATNLLFIEEWLLKQLQTKYPPDLKDNKKFNIRKDENGFYRCYGRLANSDLNDQAKFPIWLPRKAALTKLIIDQIHRTHLHSGTRTTLTKLREKYWIGQGRRTIENQINKCITCKRELAKPFHQPAPPPLPKNRITQSLPFQHVGSDYLGPLTITVGGREREKRWVALFTCLATRILHLEIVENLTTARFIHALRRFIARRGQPESIISDNATTFRLAAMVENQARMLHHQDPELLDYCAHKGISWQNIPELSPWYGGAYERLVGLTKVSLQRAVGRHIPQQYEFITYLCEAEAIVNSRPLTYIQENEPIQTILRPIDF</sequence>
<name>A0AC34FMX0_9BILA</name>
<protein>
    <submittedName>
        <fullName evidence="2">Integrase catalytic domain-containing protein</fullName>
    </submittedName>
</protein>
<dbReference type="Proteomes" id="UP000887579">
    <property type="component" value="Unplaced"/>
</dbReference>